<evidence type="ECO:0000256" key="1">
    <source>
        <dbReference type="ARBA" id="ARBA00022475"/>
    </source>
</evidence>
<dbReference type="Gene3D" id="3.90.550.10">
    <property type="entry name" value="Spore Coat Polysaccharide Biosynthesis Protein SpsA, Chain A"/>
    <property type="match status" value="1"/>
</dbReference>
<dbReference type="Pfam" id="PF00535">
    <property type="entry name" value="Glycos_transf_2"/>
    <property type="match status" value="1"/>
</dbReference>
<name>A0ABV2QVK5_9HYPH</name>
<protein>
    <submittedName>
        <fullName evidence="9">Dolichol-phosphate mannosyltransferase</fullName>
        <ecNumber evidence="9">2.4.1.83</ecNumber>
    </submittedName>
</protein>
<keyword evidence="7" id="KW-0472">Membrane</keyword>
<evidence type="ECO:0000256" key="3">
    <source>
        <dbReference type="ARBA" id="ARBA00022679"/>
    </source>
</evidence>
<keyword evidence="5" id="KW-0448">Lipopolysaccharide biosynthesis</keyword>
<evidence type="ECO:0000256" key="5">
    <source>
        <dbReference type="ARBA" id="ARBA00022985"/>
    </source>
</evidence>
<dbReference type="RefSeq" id="WP_354549099.1">
    <property type="nucleotide sequence ID" value="NZ_JBEPSM010000001.1"/>
</dbReference>
<dbReference type="Proteomes" id="UP001549321">
    <property type="component" value="Unassembled WGS sequence"/>
</dbReference>
<comment type="caution">
    <text evidence="9">The sequence shown here is derived from an EMBL/GenBank/DDBJ whole genome shotgun (WGS) entry which is preliminary data.</text>
</comment>
<keyword evidence="1" id="KW-1003">Cell membrane</keyword>
<dbReference type="EMBL" id="JBEPSM010000001">
    <property type="protein sequence ID" value="MET4633020.1"/>
    <property type="molecule type" value="Genomic_DNA"/>
</dbReference>
<accession>A0ABV2QVK5</accession>
<reference evidence="9 10" key="1">
    <citation type="submission" date="2024-06" db="EMBL/GenBank/DDBJ databases">
        <title>Sorghum-associated microbial communities from plants grown in Nebraska, USA.</title>
        <authorList>
            <person name="Schachtman D."/>
        </authorList>
    </citation>
    <scope>NUCLEOTIDE SEQUENCE [LARGE SCALE GENOMIC DNA]</scope>
    <source>
        <strain evidence="9 10">3207</strain>
    </source>
</reference>
<dbReference type="SUPFAM" id="SSF53448">
    <property type="entry name" value="Nucleotide-diphospho-sugar transferases"/>
    <property type="match status" value="1"/>
</dbReference>
<organism evidence="9 10">
    <name type="scientific">Kaistia defluvii</name>
    <dbReference type="NCBI Taxonomy" id="410841"/>
    <lineage>
        <taxon>Bacteria</taxon>
        <taxon>Pseudomonadati</taxon>
        <taxon>Pseudomonadota</taxon>
        <taxon>Alphaproteobacteria</taxon>
        <taxon>Hyphomicrobiales</taxon>
        <taxon>Kaistiaceae</taxon>
        <taxon>Kaistia</taxon>
    </lineage>
</organism>
<dbReference type="PANTHER" id="PTHR48090:SF3">
    <property type="entry name" value="UNDECAPRENYL-PHOSPHATE 4-DEOXY-4-FORMAMIDO-L-ARABINOSE TRANSFERASE"/>
    <property type="match status" value="1"/>
</dbReference>
<keyword evidence="3 9" id="KW-0808">Transferase</keyword>
<dbReference type="EC" id="2.4.1.83" evidence="9"/>
<evidence type="ECO:0000256" key="2">
    <source>
        <dbReference type="ARBA" id="ARBA00022676"/>
    </source>
</evidence>
<keyword evidence="2 9" id="KW-0328">Glycosyltransferase</keyword>
<feature type="domain" description="Glycosyltransferase 2-like" evidence="8">
    <location>
        <begin position="27"/>
        <end position="187"/>
    </location>
</feature>
<evidence type="ECO:0000259" key="8">
    <source>
        <dbReference type="Pfam" id="PF00535"/>
    </source>
</evidence>
<proteinExistence type="predicted"/>
<evidence type="ECO:0000256" key="4">
    <source>
        <dbReference type="ARBA" id="ARBA00022692"/>
    </source>
</evidence>
<keyword evidence="10" id="KW-1185">Reference proteome</keyword>
<evidence type="ECO:0000313" key="9">
    <source>
        <dbReference type="EMBL" id="MET4633020.1"/>
    </source>
</evidence>
<evidence type="ECO:0000313" key="10">
    <source>
        <dbReference type="Proteomes" id="UP001549321"/>
    </source>
</evidence>
<dbReference type="CDD" id="cd04179">
    <property type="entry name" value="DPM_DPG-synthase_like"/>
    <property type="match status" value="1"/>
</dbReference>
<dbReference type="PANTHER" id="PTHR48090">
    <property type="entry name" value="UNDECAPRENYL-PHOSPHATE 4-DEOXY-4-FORMAMIDO-L-ARABINOSE TRANSFERASE-RELATED"/>
    <property type="match status" value="1"/>
</dbReference>
<sequence>MTMPAPGETVLTHHDADARLTTRPDVSVVIPCKNEAENLPELIGEIAAALAGRRFEIIVVDDGSTDATPAVIRELMRDRPWLRSMRDTRSSGQSAAVRTGLLAARGDVVLTIDGDGQNNPDFMPAMLDALEQGGPQTALVAGQRLKRTDSGAKRMASRFANRLRGAILKDGTRDSGCGLKAIRREVFLLFPYFDGWHRYLPALTIREGYKVAHVDVVDRNRRHGTSKYGILDRGLVGALDLFGVWWLIRRRKNIPAPTEVTIDGR</sequence>
<dbReference type="InterPro" id="IPR050256">
    <property type="entry name" value="Glycosyltransferase_2"/>
</dbReference>
<dbReference type="InterPro" id="IPR001173">
    <property type="entry name" value="Glyco_trans_2-like"/>
</dbReference>
<keyword evidence="6" id="KW-1133">Transmembrane helix</keyword>
<gene>
    <name evidence="9" type="ORF">ABIE08_000933</name>
</gene>
<keyword evidence="4" id="KW-0812">Transmembrane</keyword>
<dbReference type="GO" id="GO:0004582">
    <property type="term" value="F:dolichyl-phosphate beta-D-mannosyltransferase activity"/>
    <property type="evidence" value="ECO:0007669"/>
    <property type="project" value="UniProtKB-EC"/>
</dbReference>
<evidence type="ECO:0000256" key="7">
    <source>
        <dbReference type="ARBA" id="ARBA00023136"/>
    </source>
</evidence>
<dbReference type="InterPro" id="IPR029044">
    <property type="entry name" value="Nucleotide-diphossugar_trans"/>
</dbReference>
<evidence type="ECO:0000256" key="6">
    <source>
        <dbReference type="ARBA" id="ARBA00022989"/>
    </source>
</evidence>